<dbReference type="EC" id="4.2.1.19" evidence="6 7"/>
<dbReference type="InterPro" id="IPR020565">
    <property type="entry name" value="ImidazoleglycerP_deHydtase_CS"/>
</dbReference>
<evidence type="ECO:0000313" key="8">
    <source>
        <dbReference type="EMBL" id="RAK57327.1"/>
    </source>
</evidence>
<evidence type="ECO:0000256" key="5">
    <source>
        <dbReference type="ARBA" id="ARBA00023239"/>
    </source>
</evidence>
<evidence type="ECO:0000256" key="6">
    <source>
        <dbReference type="HAMAP-Rule" id="MF_00076"/>
    </source>
</evidence>
<dbReference type="GO" id="GO:0004424">
    <property type="term" value="F:imidazoleglycerol-phosphate dehydratase activity"/>
    <property type="evidence" value="ECO:0007669"/>
    <property type="project" value="UniProtKB-UniRule"/>
</dbReference>
<comment type="caution">
    <text evidence="8">The sequence shown here is derived from an EMBL/GenBank/DDBJ whole genome shotgun (WGS) entry which is preliminary data.</text>
</comment>
<dbReference type="AlphaFoldDB" id="A0A328ARR4"/>
<keyword evidence="9" id="KW-1185">Reference proteome</keyword>
<evidence type="ECO:0000256" key="3">
    <source>
        <dbReference type="ARBA" id="ARBA00022605"/>
    </source>
</evidence>
<dbReference type="UniPathway" id="UPA00031">
    <property type="reaction ID" value="UER00011"/>
</dbReference>
<dbReference type="InterPro" id="IPR038494">
    <property type="entry name" value="IGPD_sf"/>
</dbReference>
<reference evidence="9" key="1">
    <citation type="submission" date="2018-05" db="EMBL/GenBank/DDBJ databases">
        <authorList>
            <person name="Li X."/>
        </authorList>
    </citation>
    <scope>NUCLEOTIDE SEQUENCE [LARGE SCALE GENOMIC DNA]</scope>
    <source>
        <strain evidence="9">YIM 73061</strain>
    </source>
</reference>
<sequence>MSRTAEVVRNTKETQIRVAVDLDGTGVAKVSTGVGFFDHMLDSFARHGGIDIEVETVGDLHIDMHHTVEDTGIVLGQAINKALDGFKGIRRFGHAYVPMDETLTRCAIDLSNRPYLIWKSYFKTPKIGEMDTELFKEFHHAFAMNAGACVHLETLYGENSHHIAESGFKALARALRTAIELDPKTQGHAPSTKGVL</sequence>
<dbReference type="SUPFAM" id="SSF54211">
    <property type="entry name" value="Ribosomal protein S5 domain 2-like"/>
    <property type="match status" value="2"/>
</dbReference>
<name>A0A328ARR4_9CAUL</name>
<comment type="pathway">
    <text evidence="1 6 7">Amino-acid biosynthesis; L-histidine biosynthesis; L-histidine from 5-phospho-alpha-D-ribose 1-diphosphate: step 6/9.</text>
</comment>
<dbReference type="RefSeq" id="WP_111513779.1">
    <property type="nucleotide sequence ID" value="NZ_QFYR01000001.1"/>
</dbReference>
<dbReference type="PROSITE" id="PS00955">
    <property type="entry name" value="IGP_DEHYDRATASE_2"/>
    <property type="match status" value="1"/>
</dbReference>
<protein>
    <recommendedName>
        <fullName evidence="2 6">Imidazoleglycerol-phosphate dehydratase</fullName>
        <shortName evidence="6">IGPD</shortName>
        <ecNumber evidence="6 7">4.2.1.19</ecNumber>
    </recommendedName>
</protein>
<dbReference type="InterPro" id="IPR000807">
    <property type="entry name" value="ImidazoleglycerolP_deHydtase"/>
</dbReference>
<keyword evidence="4 6" id="KW-0368">Histidine biosynthesis</keyword>
<keyword evidence="6" id="KW-0963">Cytoplasm</keyword>
<dbReference type="NCBIfam" id="NF002111">
    <property type="entry name" value="PRK00951.2-1"/>
    <property type="match status" value="1"/>
</dbReference>
<keyword evidence="5 6" id="KW-0456">Lyase</keyword>
<accession>A0A328ARR4</accession>
<dbReference type="Pfam" id="PF00475">
    <property type="entry name" value="IGPD"/>
    <property type="match status" value="1"/>
</dbReference>
<keyword evidence="3 6" id="KW-0028">Amino-acid biosynthesis</keyword>
<dbReference type="PROSITE" id="PS00954">
    <property type="entry name" value="IGP_DEHYDRATASE_1"/>
    <property type="match status" value="1"/>
</dbReference>
<comment type="catalytic activity">
    <reaction evidence="6 7">
        <text>D-erythro-1-(imidazol-4-yl)glycerol 3-phosphate = 3-(imidazol-4-yl)-2-oxopropyl phosphate + H2O</text>
        <dbReference type="Rhea" id="RHEA:11040"/>
        <dbReference type="ChEBI" id="CHEBI:15377"/>
        <dbReference type="ChEBI" id="CHEBI:57766"/>
        <dbReference type="ChEBI" id="CHEBI:58278"/>
        <dbReference type="EC" id="4.2.1.19"/>
    </reaction>
</comment>
<evidence type="ECO:0000256" key="7">
    <source>
        <dbReference type="RuleBase" id="RU000599"/>
    </source>
</evidence>
<evidence type="ECO:0000256" key="2">
    <source>
        <dbReference type="ARBA" id="ARBA00016664"/>
    </source>
</evidence>
<dbReference type="CDD" id="cd07914">
    <property type="entry name" value="IGPD"/>
    <property type="match status" value="1"/>
</dbReference>
<dbReference type="Gene3D" id="3.30.230.40">
    <property type="entry name" value="Imidazole glycerol phosphate dehydratase, domain 1"/>
    <property type="match status" value="2"/>
</dbReference>
<dbReference type="Proteomes" id="UP000249725">
    <property type="component" value="Unassembled WGS sequence"/>
</dbReference>
<dbReference type="HAMAP" id="MF_00076">
    <property type="entry name" value="HisB"/>
    <property type="match status" value="1"/>
</dbReference>
<dbReference type="NCBIfam" id="NF002109">
    <property type="entry name" value="PRK00951.1-5"/>
    <property type="match status" value="1"/>
</dbReference>
<dbReference type="GO" id="GO:0005737">
    <property type="term" value="C:cytoplasm"/>
    <property type="evidence" value="ECO:0007669"/>
    <property type="project" value="UniProtKB-SubCell"/>
</dbReference>
<proteinExistence type="inferred from homology"/>
<dbReference type="FunFam" id="3.30.230.40:FF:000003">
    <property type="entry name" value="Imidazoleglycerol-phosphate dehydratase HisB"/>
    <property type="match status" value="1"/>
</dbReference>
<comment type="subcellular location">
    <subcellularLocation>
        <location evidence="6 7">Cytoplasm</location>
    </subcellularLocation>
</comment>
<organism evidence="8 9">
    <name type="scientific">Phenylobacterium deserti</name>
    <dbReference type="NCBI Taxonomy" id="1914756"/>
    <lineage>
        <taxon>Bacteria</taxon>
        <taxon>Pseudomonadati</taxon>
        <taxon>Pseudomonadota</taxon>
        <taxon>Alphaproteobacteria</taxon>
        <taxon>Caulobacterales</taxon>
        <taxon>Caulobacteraceae</taxon>
        <taxon>Phenylobacterium</taxon>
    </lineage>
</organism>
<dbReference type="GO" id="GO:0000105">
    <property type="term" value="P:L-histidine biosynthetic process"/>
    <property type="evidence" value="ECO:0007669"/>
    <property type="project" value="UniProtKB-UniRule"/>
</dbReference>
<dbReference type="FunFam" id="3.30.230.40:FF:000001">
    <property type="entry name" value="Imidazoleglycerol-phosphate dehydratase HisB"/>
    <property type="match status" value="1"/>
</dbReference>
<evidence type="ECO:0000313" key="9">
    <source>
        <dbReference type="Proteomes" id="UP000249725"/>
    </source>
</evidence>
<comment type="similarity">
    <text evidence="6 7">Belongs to the imidazoleglycerol-phosphate dehydratase family.</text>
</comment>
<gene>
    <name evidence="6" type="primary">hisB</name>
    <name evidence="8" type="ORF">DJ018_05120</name>
</gene>
<dbReference type="OrthoDB" id="9813612at2"/>
<evidence type="ECO:0000256" key="1">
    <source>
        <dbReference type="ARBA" id="ARBA00005047"/>
    </source>
</evidence>
<dbReference type="PANTHER" id="PTHR23133">
    <property type="entry name" value="IMIDAZOLEGLYCEROL-PHOSPHATE DEHYDRATASE HIS7"/>
    <property type="match status" value="1"/>
</dbReference>
<dbReference type="NCBIfam" id="NF002114">
    <property type="entry name" value="PRK00951.2-4"/>
    <property type="match status" value="1"/>
</dbReference>
<dbReference type="EMBL" id="QFYR01000001">
    <property type="protein sequence ID" value="RAK57327.1"/>
    <property type="molecule type" value="Genomic_DNA"/>
</dbReference>
<evidence type="ECO:0000256" key="4">
    <source>
        <dbReference type="ARBA" id="ARBA00023102"/>
    </source>
</evidence>
<dbReference type="PANTHER" id="PTHR23133:SF2">
    <property type="entry name" value="IMIDAZOLEGLYCEROL-PHOSPHATE DEHYDRATASE"/>
    <property type="match status" value="1"/>
</dbReference>
<dbReference type="InterPro" id="IPR020568">
    <property type="entry name" value="Ribosomal_Su5_D2-typ_SF"/>
</dbReference>